<evidence type="ECO:0000313" key="2">
    <source>
        <dbReference type="Proteomes" id="UP000299102"/>
    </source>
</evidence>
<protein>
    <submittedName>
        <fullName evidence="1">Uncharacterized protein</fullName>
    </submittedName>
</protein>
<accession>A0A4C1ZJ40</accession>
<keyword evidence="2" id="KW-1185">Reference proteome</keyword>
<dbReference type="EMBL" id="BGZK01001962">
    <property type="protein sequence ID" value="GBP88861.1"/>
    <property type="molecule type" value="Genomic_DNA"/>
</dbReference>
<organism evidence="1 2">
    <name type="scientific">Eumeta variegata</name>
    <name type="common">Bagworm moth</name>
    <name type="synonym">Eumeta japonica</name>
    <dbReference type="NCBI Taxonomy" id="151549"/>
    <lineage>
        <taxon>Eukaryota</taxon>
        <taxon>Metazoa</taxon>
        <taxon>Ecdysozoa</taxon>
        <taxon>Arthropoda</taxon>
        <taxon>Hexapoda</taxon>
        <taxon>Insecta</taxon>
        <taxon>Pterygota</taxon>
        <taxon>Neoptera</taxon>
        <taxon>Endopterygota</taxon>
        <taxon>Lepidoptera</taxon>
        <taxon>Glossata</taxon>
        <taxon>Ditrysia</taxon>
        <taxon>Tineoidea</taxon>
        <taxon>Psychidae</taxon>
        <taxon>Oiketicinae</taxon>
        <taxon>Eumeta</taxon>
    </lineage>
</organism>
<evidence type="ECO:0000313" key="1">
    <source>
        <dbReference type="EMBL" id="GBP88861.1"/>
    </source>
</evidence>
<proteinExistence type="predicted"/>
<sequence length="123" mass="12877">MQLPERVRGHRRLWTLVTHKKCQCVASLLGFPTDTTKARGGSVAYCFMTSFDCGRAGAVGGPPPAYVKGVTKSAETLTKCEGELDGRIAACSAAGGGRRRAAAGGTSSQCRQDCVADCSSRSF</sequence>
<dbReference type="Proteomes" id="UP000299102">
    <property type="component" value="Unassembled WGS sequence"/>
</dbReference>
<gene>
    <name evidence="1" type="ORF">EVAR_64690_1</name>
</gene>
<dbReference type="AlphaFoldDB" id="A0A4C1ZJ40"/>
<name>A0A4C1ZJ40_EUMVA</name>
<reference evidence="1 2" key="1">
    <citation type="journal article" date="2019" name="Commun. Biol.">
        <title>The bagworm genome reveals a unique fibroin gene that provides high tensile strength.</title>
        <authorList>
            <person name="Kono N."/>
            <person name="Nakamura H."/>
            <person name="Ohtoshi R."/>
            <person name="Tomita M."/>
            <person name="Numata K."/>
            <person name="Arakawa K."/>
        </authorList>
    </citation>
    <scope>NUCLEOTIDE SEQUENCE [LARGE SCALE GENOMIC DNA]</scope>
</reference>
<comment type="caution">
    <text evidence="1">The sequence shown here is derived from an EMBL/GenBank/DDBJ whole genome shotgun (WGS) entry which is preliminary data.</text>
</comment>